<dbReference type="PIRSF" id="PIRSF017082">
    <property type="entry name" value="YflP"/>
    <property type="match status" value="1"/>
</dbReference>
<dbReference type="Gene3D" id="3.40.190.150">
    <property type="entry name" value="Bordetella uptake gene, domain 1"/>
    <property type="match status" value="1"/>
</dbReference>
<dbReference type="InterPro" id="IPR006311">
    <property type="entry name" value="TAT_signal"/>
</dbReference>
<accession>A0ABX6P607</accession>
<evidence type="ECO:0000256" key="1">
    <source>
        <dbReference type="ARBA" id="ARBA00006987"/>
    </source>
</evidence>
<dbReference type="PANTHER" id="PTHR42928:SF5">
    <property type="entry name" value="BLR1237 PROTEIN"/>
    <property type="match status" value="1"/>
</dbReference>
<gene>
    <name evidence="3" type="ORF">HK414_17565</name>
</gene>
<dbReference type="InterPro" id="IPR042100">
    <property type="entry name" value="Bug_dom1"/>
</dbReference>
<evidence type="ECO:0000313" key="4">
    <source>
        <dbReference type="Proteomes" id="UP000500826"/>
    </source>
</evidence>
<feature type="signal peptide" evidence="2">
    <location>
        <begin position="1"/>
        <end position="28"/>
    </location>
</feature>
<dbReference type="CDD" id="cd07012">
    <property type="entry name" value="PBP2_Bug_TTT"/>
    <property type="match status" value="1"/>
</dbReference>
<proteinExistence type="inferred from homology"/>
<dbReference type="InterPro" id="IPR005064">
    <property type="entry name" value="BUG"/>
</dbReference>
<dbReference type="PANTHER" id="PTHR42928">
    <property type="entry name" value="TRICARBOXYLATE-BINDING PROTEIN"/>
    <property type="match status" value="1"/>
</dbReference>
<comment type="similarity">
    <text evidence="1">Belongs to the UPF0065 (bug) family.</text>
</comment>
<feature type="chain" id="PRO_5045933720" evidence="2">
    <location>
        <begin position="29"/>
        <end position="326"/>
    </location>
</feature>
<dbReference type="SUPFAM" id="SSF53850">
    <property type="entry name" value="Periplasmic binding protein-like II"/>
    <property type="match status" value="1"/>
</dbReference>
<dbReference type="Gene3D" id="3.40.190.10">
    <property type="entry name" value="Periplasmic binding protein-like II"/>
    <property type="match status" value="1"/>
</dbReference>
<dbReference type="Proteomes" id="UP000500826">
    <property type="component" value="Chromosome"/>
</dbReference>
<reference evidence="3 4" key="1">
    <citation type="submission" date="2020-05" db="EMBL/GenBank/DDBJ databases">
        <title>Ramlibacter rhizophilus sp. nov., isolated from rhizosphere soil of national flower Mugunghwa from South Korea.</title>
        <authorList>
            <person name="Zheng-Fei Y."/>
            <person name="Huan T."/>
        </authorList>
    </citation>
    <scope>NUCLEOTIDE SEQUENCE [LARGE SCALE GENOMIC DNA]</scope>
    <source>
        <strain evidence="3 4">H242</strain>
    </source>
</reference>
<dbReference type="PROSITE" id="PS51318">
    <property type="entry name" value="TAT"/>
    <property type="match status" value="1"/>
</dbReference>
<protein>
    <submittedName>
        <fullName evidence="3">Tripartite tricarboxylate transporter substrate binding protein</fullName>
    </submittedName>
</protein>
<evidence type="ECO:0000256" key="2">
    <source>
        <dbReference type="SAM" id="SignalP"/>
    </source>
</evidence>
<reference evidence="3 4" key="2">
    <citation type="submission" date="2020-05" db="EMBL/GenBank/DDBJ databases">
        <authorList>
            <person name="Khan S.A."/>
            <person name="Jeon C.O."/>
            <person name="Chun B.H."/>
        </authorList>
    </citation>
    <scope>NUCLEOTIDE SEQUENCE [LARGE SCALE GENOMIC DNA]</scope>
    <source>
        <strain evidence="3 4">H242</strain>
    </source>
</reference>
<dbReference type="EMBL" id="CP053418">
    <property type="protein sequence ID" value="QJW84785.1"/>
    <property type="molecule type" value="Genomic_DNA"/>
</dbReference>
<dbReference type="PROSITE" id="PS51257">
    <property type="entry name" value="PROKAR_LIPOPROTEIN"/>
    <property type="match status" value="1"/>
</dbReference>
<organism evidence="3 4">
    <name type="scientific">Ramlibacter terrae</name>
    <dbReference type="NCBI Taxonomy" id="2732511"/>
    <lineage>
        <taxon>Bacteria</taxon>
        <taxon>Pseudomonadati</taxon>
        <taxon>Pseudomonadota</taxon>
        <taxon>Betaproteobacteria</taxon>
        <taxon>Burkholderiales</taxon>
        <taxon>Comamonadaceae</taxon>
        <taxon>Ramlibacter</taxon>
    </lineage>
</organism>
<sequence>MQDPKNRRLALQLLAAAGIACALPAAHAQAFPSKPVRIVVGFAPGGAADVMTRIIAKGLATELGQQVVVDNKPGADGIISAQEVIKAAPDGYTIMMGTNTAMVAVPSLRPNPPYDPFKAFTPISSAGEFSMFPAVAPQLPVKNLNEFLDHVAANPSKFSSASSNSASELAMLQLLSTRNVKVVNARYKGDAPALIDVASGQIHMIFSTGTLLPAMVKEGKAKALVTLLPKRSPLMPDVPTAAELGIGKLSITPWAGFFGPAGMPPDVTEKLSAGLRAALARPDVRDQLVGQGFSSYGMAPAEFGAFHRKQYDGFVTTVRENNVKFE</sequence>
<keyword evidence="2" id="KW-0732">Signal</keyword>
<keyword evidence="4" id="KW-1185">Reference proteome</keyword>
<dbReference type="Pfam" id="PF03401">
    <property type="entry name" value="TctC"/>
    <property type="match status" value="1"/>
</dbReference>
<name>A0ABX6P607_9BURK</name>
<evidence type="ECO:0000313" key="3">
    <source>
        <dbReference type="EMBL" id="QJW84785.1"/>
    </source>
</evidence>